<dbReference type="FunFam" id="3.40.50.300:FF:000973">
    <property type="entry name" value="Multidrug resistance-associated protein 4"/>
    <property type="match status" value="1"/>
</dbReference>
<reference evidence="13" key="1">
    <citation type="submission" date="2021-12" db="EMBL/GenBank/DDBJ databases">
        <authorList>
            <person name="King R."/>
        </authorList>
    </citation>
    <scope>NUCLEOTIDE SEQUENCE</scope>
</reference>
<dbReference type="InterPro" id="IPR003593">
    <property type="entry name" value="AAA+_ATPase"/>
</dbReference>
<keyword evidence="5" id="KW-0547">Nucleotide-binding</keyword>
<feature type="transmembrane region" description="Helical" evidence="10">
    <location>
        <begin position="742"/>
        <end position="762"/>
    </location>
</feature>
<keyword evidence="4" id="KW-0677">Repeat</keyword>
<feature type="transmembrane region" description="Helical" evidence="10">
    <location>
        <begin position="679"/>
        <end position="699"/>
    </location>
</feature>
<feature type="transmembrane region" description="Helical" evidence="10">
    <location>
        <begin position="80"/>
        <end position="99"/>
    </location>
</feature>
<feature type="domain" description="ABC transmembrane type-1" evidence="12">
    <location>
        <begin position="688"/>
        <end position="982"/>
    </location>
</feature>
<dbReference type="PANTHER" id="PTHR24223:SF448">
    <property type="entry name" value="FI20146P1-RELATED"/>
    <property type="match status" value="1"/>
</dbReference>
<keyword evidence="7 10" id="KW-1133">Transmembrane helix</keyword>
<dbReference type="FunFam" id="1.20.1560.10:FF:000014">
    <property type="entry name" value="Multidrug resistance-associated protein member 4"/>
    <property type="match status" value="1"/>
</dbReference>
<keyword evidence="14" id="KW-1185">Reference proteome</keyword>
<dbReference type="InterPro" id="IPR011527">
    <property type="entry name" value="ABC1_TM_dom"/>
</dbReference>
<evidence type="ECO:0000256" key="1">
    <source>
        <dbReference type="ARBA" id="ARBA00004141"/>
    </source>
</evidence>
<feature type="transmembrane region" description="Helical" evidence="10">
    <location>
        <begin position="206"/>
        <end position="227"/>
    </location>
</feature>
<evidence type="ECO:0000313" key="14">
    <source>
        <dbReference type="Proteomes" id="UP001154078"/>
    </source>
</evidence>
<dbReference type="PROSITE" id="PS50893">
    <property type="entry name" value="ABC_TRANSPORTER_2"/>
    <property type="match status" value="2"/>
</dbReference>
<evidence type="ECO:0000256" key="4">
    <source>
        <dbReference type="ARBA" id="ARBA00022737"/>
    </source>
</evidence>
<dbReference type="InterPro" id="IPR027417">
    <property type="entry name" value="P-loop_NTPase"/>
</dbReference>
<dbReference type="CDD" id="cd03250">
    <property type="entry name" value="ABCC_MRP_domain1"/>
    <property type="match status" value="1"/>
</dbReference>
<proteinExistence type="predicted"/>
<dbReference type="CDD" id="cd18580">
    <property type="entry name" value="ABC_6TM_ABCC_D2"/>
    <property type="match status" value="1"/>
</dbReference>
<feature type="transmembrane region" description="Helical" evidence="10">
    <location>
        <begin position="925"/>
        <end position="946"/>
    </location>
</feature>
<evidence type="ECO:0000259" key="11">
    <source>
        <dbReference type="PROSITE" id="PS50893"/>
    </source>
</evidence>
<dbReference type="InterPro" id="IPR017871">
    <property type="entry name" value="ABC_transporter-like_CS"/>
</dbReference>
<dbReference type="OrthoDB" id="6500128at2759"/>
<feature type="domain" description="ABC transporter" evidence="11">
    <location>
        <begin position="409"/>
        <end position="630"/>
    </location>
</feature>
<evidence type="ECO:0000256" key="8">
    <source>
        <dbReference type="ARBA" id="ARBA00023136"/>
    </source>
</evidence>
<dbReference type="FunFam" id="1.20.1560.10:FF:000006">
    <property type="entry name" value="ATP-binding cassette, sub-family C (CFTR/MRP), member 9"/>
    <property type="match status" value="1"/>
</dbReference>
<dbReference type="Pfam" id="PF00664">
    <property type="entry name" value="ABC_membrane"/>
    <property type="match status" value="2"/>
</dbReference>
<feature type="transmembrane region" description="Helical" evidence="10">
    <location>
        <begin position="782"/>
        <end position="800"/>
    </location>
</feature>
<evidence type="ECO:0000256" key="5">
    <source>
        <dbReference type="ARBA" id="ARBA00022741"/>
    </source>
</evidence>
<dbReference type="CDD" id="cd18579">
    <property type="entry name" value="ABC_6TM_ABCC_D1"/>
    <property type="match status" value="1"/>
</dbReference>
<keyword evidence="2" id="KW-0813">Transport</keyword>
<dbReference type="GO" id="GO:0005524">
    <property type="term" value="F:ATP binding"/>
    <property type="evidence" value="ECO:0007669"/>
    <property type="project" value="UniProtKB-KW"/>
</dbReference>
<feature type="transmembrane region" description="Helical" evidence="10">
    <location>
        <begin position="958"/>
        <end position="978"/>
    </location>
</feature>
<sequence length="1253" mass="142877">MDRAVKEKRKSNPRESANVLSLLTFTYTFSLFKKAFKNDLEDDDLYEVVKTCESKKWGDKIENQWNLLKKKNKKPSIVKLLWVCFGKFYLCLSMIHFVWKMVNSISEPIALGKVVSYFKNSQDNHISFEEAICYAGILIGLKVAQCFYFQNYLIYLNTLSLQIRTAFCSLIYRKALRLTPSAMLDISLGNIVTLVTKDVQLFEHCISLFADLWIACVQTVTVCYLIYSRTGYTSFAGISVMFLVLPLQIYIGKIVGTMRQKVNHKTDDRLQSTQEMLSSIKTLKMYVWELFFDRKISEARTKETNHLLKTFYFKIIIFMLGMLSSKIGMYVLIISFVWMEQSTDAELIFYIFSHFHTLQHAMGMHIPMGLGQIAELRAILNRLAAVLNAEELRTTSEQDPYYSIKNPKVELKNVTVNIKKKIAITNITLTLEPGLTIITGHLGCGKSSLLKTILQDYPMNSGDLKVQGRISYASQDPWLFPASIKQNILFGQDYDEVKYKQVVHVCALEFDFDIFENRDETIVADKGLNLSKGQQARINLARAVYKDSEIYLLDDCLTALDPNVQDFVFKKCMQGYLEKKDCICVLVTHNVKHIEQSSKMVILDKGSIKFSGKTTELSETDVLKYTEQVQTKKEEMAEDVADEESKLLETEVEVKKNIYHEIKRKGGVDMAVYWKYFKFGGGFLLFSGILVMFVVAQFSDSYAAKLLSKWVDLQQNLTNLQKINDTSSLLYDKTKTKNDDTLNWYSGMTIGSTILELFRYYLFYSFALRASFRIHERMIRNIINAAMSFFDSCFIGNILNRFSQDMNQVDEALPTTISISMTIAFRNIGVIFLIASVNWRFLFPSTAFLLILIALRLVYIPTGRSLKRLEAASRSPLVGHLNASLEGITTIRAYKAQNVLKDEFDSHQDIFTSAKYTSICMKRAFGFYMDLFSATFITLIILRFMIVDTGTSAGNVGLAITQGLALTMLVQFGLMQWAELENLMTSMERLLEYTKLPQESKDGLTIENWPQKGTVEFIKVCLTYANSHKQVLNNINFALNDKEKIGIVGRTGAGKSSIISTLFRLYNFEGKILIDGVDTKTLSLDFLRQHISIIPQDPVLFSGTIRTNLDPNSKYTDEEIWNALDNVYMKAFISSLDLIVSENDSTFSTGQRQLISIGRAIIRKNKIVVLDEATANMDPETETLIQKTITENFSDCTVFIIAHRLQSVLDCNKVMVMDKGEIIEFDDPMVLLDNKTGTFFKMIKQAGLLGTLE</sequence>
<dbReference type="SUPFAM" id="SSF90123">
    <property type="entry name" value="ABC transporter transmembrane region"/>
    <property type="match status" value="2"/>
</dbReference>
<keyword evidence="3 10" id="KW-0812">Transmembrane</keyword>
<evidence type="ECO:0000256" key="6">
    <source>
        <dbReference type="ARBA" id="ARBA00022840"/>
    </source>
</evidence>
<dbReference type="PROSITE" id="PS50929">
    <property type="entry name" value="ABC_TM1F"/>
    <property type="match status" value="2"/>
</dbReference>
<dbReference type="PROSITE" id="PS00211">
    <property type="entry name" value="ABC_TRANSPORTER_1"/>
    <property type="match status" value="1"/>
</dbReference>
<dbReference type="EMBL" id="OV121140">
    <property type="protein sequence ID" value="CAH0564202.1"/>
    <property type="molecule type" value="Genomic_DNA"/>
</dbReference>
<dbReference type="InterPro" id="IPR003439">
    <property type="entry name" value="ABC_transporter-like_ATP-bd"/>
</dbReference>
<gene>
    <name evidence="13" type="ORF">MELIAE_LOCUS12806</name>
</gene>
<evidence type="ECO:0000256" key="2">
    <source>
        <dbReference type="ARBA" id="ARBA00022448"/>
    </source>
</evidence>
<accession>A0A9P0FPT7</accession>
<dbReference type="Gene3D" id="3.40.50.300">
    <property type="entry name" value="P-loop containing nucleotide triphosphate hydrolases"/>
    <property type="match status" value="2"/>
</dbReference>
<dbReference type="PANTHER" id="PTHR24223">
    <property type="entry name" value="ATP-BINDING CASSETTE SUB-FAMILY C"/>
    <property type="match status" value="1"/>
</dbReference>
<dbReference type="Gene3D" id="1.20.1560.10">
    <property type="entry name" value="ABC transporter type 1, transmembrane domain"/>
    <property type="match status" value="2"/>
</dbReference>
<keyword evidence="8 10" id="KW-0472">Membrane</keyword>
<feature type="transmembrane region" description="Helical" evidence="10">
    <location>
        <begin position="841"/>
        <end position="859"/>
    </location>
</feature>
<comment type="subcellular location">
    <subcellularLocation>
        <location evidence="1">Membrane</location>
        <topology evidence="1">Multi-pass membrane protein</topology>
    </subcellularLocation>
</comment>
<evidence type="ECO:0000259" key="12">
    <source>
        <dbReference type="PROSITE" id="PS50929"/>
    </source>
</evidence>
<dbReference type="GO" id="GO:0016020">
    <property type="term" value="C:membrane"/>
    <property type="evidence" value="ECO:0007669"/>
    <property type="project" value="UniProtKB-SubCell"/>
</dbReference>
<evidence type="ECO:0000256" key="7">
    <source>
        <dbReference type="ARBA" id="ARBA00022989"/>
    </source>
</evidence>
<dbReference type="InterPro" id="IPR044726">
    <property type="entry name" value="ABCC_6TM_D2"/>
</dbReference>
<feature type="domain" description="ABC transmembrane type-1" evidence="12">
    <location>
        <begin position="108"/>
        <end position="339"/>
    </location>
</feature>
<evidence type="ECO:0000256" key="9">
    <source>
        <dbReference type="SAM" id="Coils"/>
    </source>
</evidence>
<dbReference type="SUPFAM" id="SSF52540">
    <property type="entry name" value="P-loop containing nucleoside triphosphate hydrolases"/>
    <property type="match status" value="2"/>
</dbReference>
<dbReference type="AlphaFoldDB" id="A0A9P0FPT7"/>
<dbReference type="Proteomes" id="UP001154078">
    <property type="component" value="Chromosome 9"/>
</dbReference>
<evidence type="ECO:0000256" key="3">
    <source>
        <dbReference type="ARBA" id="ARBA00022692"/>
    </source>
</evidence>
<feature type="transmembrane region" description="Helical" evidence="10">
    <location>
        <begin position="311"/>
        <end position="339"/>
    </location>
</feature>
<dbReference type="InterPro" id="IPR044746">
    <property type="entry name" value="ABCC_6TM_D1"/>
</dbReference>
<feature type="coiled-coil region" evidence="9">
    <location>
        <begin position="626"/>
        <end position="653"/>
    </location>
</feature>
<keyword evidence="9" id="KW-0175">Coiled coil</keyword>
<keyword evidence="6" id="KW-0067">ATP-binding</keyword>
<feature type="transmembrane region" description="Helical" evidence="10">
    <location>
        <begin position="233"/>
        <end position="251"/>
    </location>
</feature>
<feature type="domain" description="ABC transporter" evidence="11">
    <location>
        <begin position="1015"/>
        <end position="1244"/>
    </location>
</feature>
<dbReference type="InterPro" id="IPR050173">
    <property type="entry name" value="ABC_transporter_C-like"/>
</dbReference>
<dbReference type="Pfam" id="PF00005">
    <property type="entry name" value="ABC_tran"/>
    <property type="match status" value="2"/>
</dbReference>
<dbReference type="InterPro" id="IPR036640">
    <property type="entry name" value="ABC1_TM_sf"/>
</dbReference>
<organism evidence="13 14">
    <name type="scientific">Brassicogethes aeneus</name>
    <name type="common">Rape pollen beetle</name>
    <name type="synonym">Meligethes aeneus</name>
    <dbReference type="NCBI Taxonomy" id="1431903"/>
    <lineage>
        <taxon>Eukaryota</taxon>
        <taxon>Metazoa</taxon>
        <taxon>Ecdysozoa</taxon>
        <taxon>Arthropoda</taxon>
        <taxon>Hexapoda</taxon>
        <taxon>Insecta</taxon>
        <taxon>Pterygota</taxon>
        <taxon>Neoptera</taxon>
        <taxon>Endopterygota</taxon>
        <taxon>Coleoptera</taxon>
        <taxon>Polyphaga</taxon>
        <taxon>Cucujiformia</taxon>
        <taxon>Nitidulidae</taxon>
        <taxon>Meligethinae</taxon>
        <taxon>Brassicogethes</taxon>
    </lineage>
</organism>
<dbReference type="GO" id="GO:0140359">
    <property type="term" value="F:ABC-type transporter activity"/>
    <property type="evidence" value="ECO:0007669"/>
    <property type="project" value="InterPro"/>
</dbReference>
<evidence type="ECO:0000256" key="10">
    <source>
        <dbReference type="SAM" id="Phobius"/>
    </source>
</evidence>
<dbReference type="CDD" id="cd03244">
    <property type="entry name" value="ABCC_MRP_domain2"/>
    <property type="match status" value="1"/>
</dbReference>
<feature type="transmembrane region" description="Helical" evidence="10">
    <location>
        <begin position="812"/>
        <end position="835"/>
    </location>
</feature>
<dbReference type="GO" id="GO:0016887">
    <property type="term" value="F:ATP hydrolysis activity"/>
    <property type="evidence" value="ECO:0007669"/>
    <property type="project" value="InterPro"/>
</dbReference>
<protein>
    <submittedName>
        <fullName evidence="13">Uncharacterized protein</fullName>
    </submittedName>
</protein>
<evidence type="ECO:0000313" key="13">
    <source>
        <dbReference type="EMBL" id="CAH0564202.1"/>
    </source>
</evidence>
<dbReference type="SMART" id="SM00382">
    <property type="entry name" value="AAA"/>
    <property type="match status" value="2"/>
</dbReference>
<dbReference type="FunFam" id="3.40.50.300:FF:000163">
    <property type="entry name" value="Multidrug resistance-associated protein member 4"/>
    <property type="match status" value="1"/>
</dbReference>
<name>A0A9P0FPT7_BRAAE</name>